<name>A0A2S4S150_CITAM</name>
<comment type="caution">
    <text evidence="2">The sequence shown here is derived from an EMBL/GenBank/DDBJ whole genome shotgun (WGS) entry which is preliminary data.</text>
</comment>
<evidence type="ECO:0000313" key="3">
    <source>
        <dbReference type="Proteomes" id="UP000237003"/>
    </source>
</evidence>
<dbReference type="AlphaFoldDB" id="A0A2S4S150"/>
<dbReference type="OrthoDB" id="5292689at2"/>
<evidence type="ECO:0000313" key="2">
    <source>
        <dbReference type="EMBL" id="POU67553.1"/>
    </source>
</evidence>
<protein>
    <recommendedName>
        <fullName evidence="1">Tn3 transposase DDE domain-containing protein</fullName>
    </recommendedName>
</protein>
<sequence>MPGLVPNAVILWNIIYIQAPQDHLRNKGETIIEEDEARVSPPGYAYINMPEHDTFTLAEQLRPLKQAEETDDWQLTVMSLPLYFPMLLYT</sequence>
<gene>
    <name evidence="2" type="ORF">C3430_00135</name>
</gene>
<dbReference type="Proteomes" id="UP000237003">
    <property type="component" value="Unassembled WGS sequence"/>
</dbReference>
<feature type="domain" description="Tn3 transposase DDE" evidence="1">
    <location>
        <begin position="3"/>
        <end position="49"/>
    </location>
</feature>
<proteinExistence type="predicted"/>
<dbReference type="Pfam" id="PF01526">
    <property type="entry name" value="DDE_Tnp_Tn3"/>
    <property type="match status" value="1"/>
</dbReference>
<dbReference type="EMBL" id="PQLX01000001">
    <property type="protein sequence ID" value="POU67553.1"/>
    <property type="molecule type" value="Genomic_DNA"/>
</dbReference>
<dbReference type="GO" id="GO:0004803">
    <property type="term" value="F:transposase activity"/>
    <property type="evidence" value="ECO:0007669"/>
    <property type="project" value="InterPro"/>
</dbReference>
<dbReference type="InterPro" id="IPR002513">
    <property type="entry name" value="Tn3_Tnp_DDE_dom"/>
</dbReference>
<accession>A0A2S4S150</accession>
<evidence type="ECO:0000259" key="1">
    <source>
        <dbReference type="Pfam" id="PF01526"/>
    </source>
</evidence>
<organism evidence="2 3">
    <name type="scientific">Citrobacter amalonaticus</name>
    <dbReference type="NCBI Taxonomy" id="35703"/>
    <lineage>
        <taxon>Bacteria</taxon>
        <taxon>Pseudomonadati</taxon>
        <taxon>Pseudomonadota</taxon>
        <taxon>Gammaproteobacteria</taxon>
        <taxon>Enterobacterales</taxon>
        <taxon>Enterobacteriaceae</taxon>
        <taxon>Citrobacter</taxon>
    </lineage>
</organism>
<reference evidence="2 3" key="1">
    <citation type="submission" date="2018-01" db="EMBL/GenBank/DDBJ databases">
        <title>Complete genome sequences of 14 Citrobacter spp. isolated from plant in Canada.</title>
        <authorList>
            <person name="Bhandare S.G."/>
            <person name="Colavecchio A."/>
            <person name="Jeukens J."/>
            <person name="Emond-Rheault J.-G."/>
            <person name="Freschi L."/>
            <person name="Hamel J."/>
            <person name="Kukavica-Ibrulj I."/>
            <person name="Levesque R."/>
            <person name="Goodridge L."/>
        </authorList>
    </citation>
    <scope>NUCLEOTIDE SEQUENCE [LARGE SCALE GENOMIC DNA]</scope>
    <source>
        <strain evidence="2 3">S1285</strain>
    </source>
</reference>
<dbReference type="GO" id="GO:0006313">
    <property type="term" value="P:DNA transposition"/>
    <property type="evidence" value="ECO:0007669"/>
    <property type="project" value="InterPro"/>
</dbReference>